<organism evidence="1 2">
    <name type="scientific">Lithospermum erythrorhizon</name>
    <name type="common">Purple gromwell</name>
    <name type="synonym">Lithospermum officinale var. erythrorhizon</name>
    <dbReference type="NCBI Taxonomy" id="34254"/>
    <lineage>
        <taxon>Eukaryota</taxon>
        <taxon>Viridiplantae</taxon>
        <taxon>Streptophyta</taxon>
        <taxon>Embryophyta</taxon>
        <taxon>Tracheophyta</taxon>
        <taxon>Spermatophyta</taxon>
        <taxon>Magnoliopsida</taxon>
        <taxon>eudicotyledons</taxon>
        <taxon>Gunneridae</taxon>
        <taxon>Pentapetalae</taxon>
        <taxon>asterids</taxon>
        <taxon>lamiids</taxon>
        <taxon>Boraginales</taxon>
        <taxon>Boraginaceae</taxon>
        <taxon>Boraginoideae</taxon>
        <taxon>Lithospermeae</taxon>
        <taxon>Lithospermum</taxon>
    </lineage>
</organism>
<evidence type="ECO:0000313" key="1">
    <source>
        <dbReference type="EMBL" id="GAA0145873.1"/>
    </source>
</evidence>
<keyword evidence="2" id="KW-1185">Reference proteome</keyword>
<gene>
    <name evidence="1" type="ORF">LIER_42883</name>
</gene>
<protein>
    <submittedName>
        <fullName evidence="1">Uncharacterized protein</fullName>
    </submittedName>
</protein>
<reference evidence="1 2" key="1">
    <citation type="submission" date="2024-01" db="EMBL/GenBank/DDBJ databases">
        <title>The complete chloroplast genome sequence of Lithospermum erythrorhizon: insights into the phylogenetic relationship among Boraginaceae species and the maternal lineages of purple gromwells.</title>
        <authorList>
            <person name="Okada T."/>
            <person name="Watanabe K."/>
        </authorList>
    </citation>
    <scope>NUCLEOTIDE SEQUENCE [LARGE SCALE GENOMIC DNA]</scope>
</reference>
<dbReference type="Proteomes" id="UP001454036">
    <property type="component" value="Unassembled WGS sequence"/>
</dbReference>
<proteinExistence type="predicted"/>
<accession>A0AAV3P3S0</accession>
<name>A0AAV3P3S0_LITER</name>
<dbReference type="EMBL" id="BAABME010031465">
    <property type="protein sequence ID" value="GAA0145873.1"/>
    <property type="molecule type" value="Genomic_DNA"/>
</dbReference>
<dbReference type="AlphaFoldDB" id="A0AAV3P3S0"/>
<comment type="caution">
    <text evidence="1">The sequence shown here is derived from an EMBL/GenBank/DDBJ whole genome shotgun (WGS) entry which is preliminary data.</text>
</comment>
<evidence type="ECO:0000313" key="2">
    <source>
        <dbReference type="Proteomes" id="UP001454036"/>
    </source>
</evidence>
<sequence>MRRVAELGPGPQASHEVSQLWLQAASTSVVLVDNNTGLHKQTLNLGEKLSQERLKPEALEQVLRDLHLQATNTNNLPWELALLARDRKRAAERDDAIQAARSAKREREDLRRAYCQDSPLRFRRASAAVLSDLVLHYQDQIPSLPALGRSIGSSSGQAGSIIRPPFLLFPGFFRSPRRVLFLLFSFL</sequence>